<dbReference type="Proteomes" id="UP000002247">
    <property type="component" value="Chromosome"/>
</dbReference>
<dbReference type="STRING" id="640132.Srot_1661"/>
<dbReference type="HOGENOM" id="CLU_1617874_0_0_11"/>
<organism evidence="1 2">
    <name type="scientific">Segniliparus rotundus (strain ATCC BAA-972 / CDC 1076 / CIP 108378 / DSM 44985 / JCM 13578)</name>
    <dbReference type="NCBI Taxonomy" id="640132"/>
    <lineage>
        <taxon>Bacteria</taxon>
        <taxon>Bacillati</taxon>
        <taxon>Actinomycetota</taxon>
        <taxon>Actinomycetes</taxon>
        <taxon>Mycobacteriales</taxon>
        <taxon>Segniliparaceae</taxon>
        <taxon>Segniliparus</taxon>
    </lineage>
</organism>
<name>D6Z842_SEGRD</name>
<dbReference type="KEGG" id="srt:Srot_1661"/>
<dbReference type="AlphaFoldDB" id="D6Z842"/>
<evidence type="ECO:0000313" key="1">
    <source>
        <dbReference type="EMBL" id="ADG98122.1"/>
    </source>
</evidence>
<dbReference type="EMBL" id="CP001958">
    <property type="protein sequence ID" value="ADG98122.1"/>
    <property type="molecule type" value="Genomic_DNA"/>
</dbReference>
<proteinExistence type="predicted"/>
<protein>
    <submittedName>
        <fullName evidence="1">Uncharacterized protein</fullName>
    </submittedName>
</protein>
<keyword evidence="2" id="KW-1185">Reference proteome</keyword>
<evidence type="ECO:0000313" key="2">
    <source>
        <dbReference type="Proteomes" id="UP000002247"/>
    </source>
</evidence>
<gene>
    <name evidence="1" type="ordered locus">Srot_1661</name>
</gene>
<sequence length="164" mass="18601">MLLRPILKGETLGDVDCLIVSSYHSTATRARRRFPTKATLHEALVLSEALRYMQESERISATFEESIVATTIFNVRFFGEHALLKKLLHTRPALSFILTQTTSIDLENDDAIRASPSTTCCRRLSDLREDEPRDLLRPERSQMQRLALRLLGRALPLARGVRAP</sequence>
<reference evidence="1 2" key="1">
    <citation type="journal article" date="2010" name="Stand. Genomic Sci.">
        <title>Complete genome sequence of Segniliparus rotundus type strain (CDC 1076).</title>
        <authorList>
            <person name="Sikorski J."/>
            <person name="Lapidus A."/>
            <person name="Copeland A."/>
            <person name="Misra M."/>
            <person name="Glavina Del Rio T."/>
            <person name="Nolan M."/>
            <person name="Lucas S."/>
            <person name="Chen F."/>
            <person name="Tice H."/>
            <person name="Cheng J.F."/>
            <person name="Jando M."/>
            <person name="Schneider S."/>
            <person name="Bruce D."/>
            <person name="Goodwin L."/>
            <person name="Pitluck S."/>
            <person name="Liolios K."/>
            <person name="Mikhailova N."/>
            <person name="Pati A."/>
            <person name="Ivanova N."/>
            <person name="Mavromatis K."/>
            <person name="Chen A."/>
            <person name="Palaniappan K."/>
            <person name="Chertkov O."/>
            <person name="Land M."/>
            <person name="Hauser L."/>
            <person name="Chang Y.J."/>
            <person name="Jeffries C.D."/>
            <person name="Brettin T."/>
            <person name="Detter J.C."/>
            <person name="Han C."/>
            <person name="Rohde M."/>
            <person name="Goker M."/>
            <person name="Bristow J."/>
            <person name="Eisen J.A."/>
            <person name="Markowitz V."/>
            <person name="Hugenholtz P."/>
            <person name="Kyrpides N.C."/>
            <person name="Klenk H.P."/>
        </authorList>
    </citation>
    <scope>NUCLEOTIDE SEQUENCE [LARGE SCALE GENOMIC DNA]</scope>
    <source>
        <strain evidence="2">ATCC BAA-972 / CDC 1076 / CIP 108378 / DSM 44985 / JCM 13578</strain>
    </source>
</reference>
<accession>D6Z842</accession>